<evidence type="ECO:0000313" key="1">
    <source>
        <dbReference type="EMBL" id="EFQ82329.1"/>
    </source>
</evidence>
<name>E2SEN2_9ACTN</name>
<gene>
    <name evidence="1" type="ORF">HMPREF0063_12491</name>
</gene>
<keyword evidence="2" id="KW-1185">Reference proteome</keyword>
<dbReference type="HOGENOM" id="CLU_3283672_0_0_11"/>
<sequence length="40" mass="4420">MFASGSALTVAALPGERGWVFASDELCEERERSEANRGYR</sequence>
<reference evidence="1" key="1">
    <citation type="submission" date="2010-08" db="EMBL/GenBank/DDBJ databases">
        <authorList>
            <person name="Muzny D."/>
            <person name="Qin X."/>
            <person name="Buhay C."/>
            <person name="Dugan-Rocha S."/>
            <person name="Ding Y."/>
            <person name="Chen G."/>
            <person name="Hawes A."/>
            <person name="Holder M."/>
            <person name="Jhangiani S."/>
            <person name="Johnson A."/>
            <person name="Khan Z."/>
            <person name="Li Z."/>
            <person name="Liu W."/>
            <person name="Liu X."/>
            <person name="Perez L."/>
            <person name="Shen H."/>
            <person name="Wang Q."/>
            <person name="Watt J."/>
            <person name="Xi L."/>
            <person name="Xin Y."/>
            <person name="Zhou J."/>
            <person name="Deng J."/>
            <person name="Jiang H."/>
            <person name="Liu Y."/>
            <person name="Qu J."/>
            <person name="Song X.-Z."/>
            <person name="Zhang L."/>
            <person name="Villasana D."/>
            <person name="Johnson A."/>
            <person name="Liu J."/>
            <person name="Liyanage D."/>
            <person name="Lorensuhewa L."/>
            <person name="Robinson T."/>
            <person name="Song A."/>
            <person name="Song B.-B."/>
            <person name="Dinh H."/>
            <person name="Thornton R."/>
            <person name="Coyle M."/>
            <person name="Francisco L."/>
            <person name="Jackson L."/>
            <person name="Javaid M."/>
            <person name="Korchina V."/>
            <person name="Kovar C."/>
            <person name="Mata R."/>
            <person name="Mathew T."/>
            <person name="Ngo R."/>
            <person name="Nguyen L."/>
            <person name="Nguyen N."/>
            <person name="Okwuonu G."/>
            <person name="Ongeri F."/>
            <person name="Pham C."/>
            <person name="Simmons D."/>
            <person name="Wilczek-Boney K."/>
            <person name="Hale W."/>
            <person name="Jakkamsetti A."/>
            <person name="Pham P."/>
            <person name="Ruth R."/>
            <person name="San Lucas F."/>
            <person name="Warren J."/>
            <person name="Zhang J."/>
            <person name="Zhao Z."/>
            <person name="Zhou C."/>
            <person name="Zhu D."/>
            <person name="Lee S."/>
            <person name="Bess C."/>
            <person name="Blankenburg K."/>
            <person name="Forbes L."/>
            <person name="Fu Q."/>
            <person name="Gubbala S."/>
            <person name="Hirani K."/>
            <person name="Jayaseelan J.C."/>
            <person name="Lara F."/>
            <person name="Munidasa M."/>
            <person name="Palculict T."/>
            <person name="Patil S."/>
            <person name="Pu L.-L."/>
            <person name="Saada N."/>
            <person name="Tang L."/>
            <person name="Weissenberger G."/>
            <person name="Zhu Y."/>
            <person name="Hemphill L."/>
            <person name="Shang Y."/>
            <person name="Youmans B."/>
            <person name="Ayvaz T."/>
            <person name="Ross M."/>
            <person name="Santibanez J."/>
            <person name="Aqrawi P."/>
            <person name="Gross S."/>
            <person name="Joshi V."/>
            <person name="Fowler G."/>
            <person name="Nazareth L."/>
            <person name="Reid J."/>
            <person name="Worley K."/>
            <person name="Petrosino J."/>
            <person name="Highlander S."/>
            <person name="Gibbs R."/>
        </authorList>
    </citation>
    <scope>NUCLEOTIDE SEQUENCE [LARGE SCALE GENOMIC DNA]</scope>
    <source>
        <strain evidence="1">DSM 15272</strain>
    </source>
</reference>
<accession>E2SEN2</accession>
<dbReference type="EMBL" id="ACLF03000008">
    <property type="protein sequence ID" value="EFQ82329.1"/>
    <property type="molecule type" value="Genomic_DNA"/>
</dbReference>
<comment type="caution">
    <text evidence="1">The sequence shown here is derived from an EMBL/GenBank/DDBJ whole genome shotgun (WGS) entry which is preliminary data.</text>
</comment>
<evidence type="ECO:0000313" key="2">
    <source>
        <dbReference type="Proteomes" id="UP000003111"/>
    </source>
</evidence>
<dbReference type="Proteomes" id="UP000003111">
    <property type="component" value="Unassembled WGS sequence"/>
</dbReference>
<proteinExistence type="predicted"/>
<dbReference type="AlphaFoldDB" id="E2SEN2"/>
<protein>
    <submittedName>
        <fullName evidence="1">Uncharacterized protein</fullName>
    </submittedName>
</protein>
<organism evidence="1 2">
    <name type="scientific">Aeromicrobium marinum DSM 15272</name>
    <dbReference type="NCBI Taxonomy" id="585531"/>
    <lineage>
        <taxon>Bacteria</taxon>
        <taxon>Bacillati</taxon>
        <taxon>Actinomycetota</taxon>
        <taxon>Actinomycetes</taxon>
        <taxon>Propionibacteriales</taxon>
        <taxon>Nocardioidaceae</taxon>
        <taxon>Aeromicrobium</taxon>
    </lineage>
</organism>